<dbReference type="Proteomes" id="UP000027997">
    <property type="component" value="Unassembled WGS sequence"/>
</dbReference>
<sequence length="364" mass="43046">MNKLIMFVEKLKSSTKFQIDRVRRFFVNKKYTRYLCLKNIEVLAAEESQIFRLNGNHRVLYIGLKYDYLDASRGLSYEEYNFFHTLLNIYELDLLRFEFYECYVKYGREKACSILKEIVLTYKIDTIFITLFEDYFEHSDLKYFRDSLGIDLVLWLFDDDKRYHKTKALVDCSSKAVTTIAERHHKRLEMGLNSVLCQFSANHSIYRKMDLTKDIDVSFVGQCFEDRKNYIDYLLKEGINVKAWGNGWGTGRLGQSELIEVYNRSKIVLNFSAAFGNPDLRFVKGRIFEITATGAFLLTEKTDELDLYLSIGTECDIFDNKEELLSKINYYLQEEKERENIAMNGYNRTLSDYTYDKALRKIIN</sequence>
<keyword evidence="3" id="KW-1185">Reference proteome</keyword>
<dbReference type="STRING" id="305900.GV64_15545"/>
<feature type="domain" description="Spore protein YkvP/CgeB glycosyl transferase-like" evidence="1">
    <location>
        <begin position="236"/>
        <end position="363"/>
    </location>
</feature>
<dbReference type="Gene3D" id="3.40.50.2000">
    <property type="entry name" value="Glycogen Phosphorylase B"/>
    <property type="match status" value="1"/>
</dbReference>
<name>A0A081KCS7_9GAMM</name>
<accession>A0A081KCS7</accession>
<dbReference type="InterPro" id="IPR055259">
    <property type="entry name" value="YkvP/CgeB_Glyco_trans-like"/>
</dbReference>
<evidence type="ECO:0000313" key="2">
    <source>
        <dbReference type="EMBL" id="KEI71953.1"/>
    </source>
</evidence>
<reference evidence="2 3" key="1">
    <citation type="submission" date="2014-06" db="EMBL/GenBank/DDBJ databases">
        <title>Whole Genome Sequences of Three Symbiotic Endozoicomonas Bacteria.</title>
        <authorList>
            <person name="Neave M.J."/>
            <person name="Apprill A."/>
            <person name="Voolstra C.R."/>
        </authorList>
    </citation>
    <scope>NUCLEOTIDE SEQUENCE [LARGE SCALE GENOMIC DNA]</scope>
    <source>
        <strain evidence="2 3">DSM 22380</strain>
    </source>
</reference>
<evidence type="ECO:0000259" key="1">
    <source>
        <dbReference type="Pfam" id="PF13524"/>
    </source>
</evidence>
<gene>
    <name evidence="2" type="ORF">GV64_15545</name>
</gene>
<protein>
    <recommendedName>
        <fullName evidence="1">Spore protein YkvP/CgeB glycosyl transferase-like domain-containing protein</fullName>
    </recommendedName>
</protein>
<dbReference type="Pfam" id="PF13524">
    <property type="entry name" value="Glyco_trans_1_2"/>
    <property type="match status" value="1"/>
</dbReference>
<comment type="caution">
    <text evidence="2">The sequence shown here is derived from an EMBL/GenBank/DDBJ whole genome shotgun (WGS) entry which is preliminary data.</text>
</comment>
<dbReference type="AlphaFoldDB" id="A0A081KCS7"/>
<evidence type="ECO:0000313" key="3">
    <source>
        <dbReference type="Proteomes" id="UP000027997"/>
    </source>
</evidence>
<dbReference type="eggNOG" id="COG4641">
    <property type="taxonomic scope" value="Bacteria"/>
</dbReference>
<proteinExistence type="predicted"/>
<organism evidence="2 3">
    <name type="scientific">Endozoicomonas elysicola</name>
    <dbReference type="NCBI Taxonomy" id="305900"/>
    <lineage>
        <taxon>Bacteria</taxon>
        <taxon>Pseudomonadati</taxon>
        <taxon>Pseudomonadota</taxon>
        <taxon>Gammaproteobacteria</taxon>
        <taxon>Oceanospirillales</taxon>
        <taxon>Endozoicomonadaceae</taxon>
        <taxon>Endozoicomonas</taxon>
    </lineage>
</organism>
<dbReference type="EMBL" id="JOJP01000001">
    <property type="protein sequence ID" value="KEI71953.1"/>
    <property type="molecule type" value="Genomic_DNA"/>
</dbReference>